<organism evidence="6 7">
    <name type="scientific">Durio zibethinus</name>
    <name type="common">Durian</name>
    <dbReference type="NCBI Taxonomy" id="66656"/>
    <lineage>
        <taxon>Eukaryota</taxon>
        <taxon>Viridiplantae</taxon>
        <taxon>Streptophyta</taxon>
        <taxon>Embryophyta</taxon>
        <taxon>Tracheophyta</taxon>
        <taxon>Spermatophyta</taxon>
        <taxon>Magnoliopsida</taxon>
        <taxon>eudicotyledons</taxon>
        <taxon>Gunneridae</taxon>
        <taxon>Pentapetalae</taxon>
        <taxon>rosids</taxon>
        <taxon>malvids</taxon>
        <taxon>Malvales</taxon>
        <taxon>Malvaceae</taxon>
        <taxon>Helicteroideae</taxon>
        <taxon>Durio</taxon>
    </lineage>
</organism>
<dbReference type="InterPro" id="IPR045096">
    <property type="entry name" value="EDR2-like"/>
</dbReference>
<dbReference type="KEGG" id="dzi:111296227"/>
<dbReference type="InterPro" id="IPR009769">
    <property type="entry name" value="EDR2_C"/>
</dbReference>
<keyword evidence="6" id="KW-1185">Reference proteome</keyword>
<dbReference type="Pfam" id="PF01852">
    <property type="entry name" value="START"/>
    <property type="match status" value="1"/>
</dbReference>
<dbReference type="GeneID" id="111296227"/>
<evidence type="ECO:0000256" key="2">
    <source>
        <dbReference type="ARBA" id="ARBA00022824"/>
    </source>
</evidence>
<dbReference type="Proteomes" id="UP000515121">
    <property type="component" value="Unplaced"/>
</dbReference>
<dbReference type="InterPro" id="IPR011993">
    <property type="entry name" value="PH-like_dom_sf"/>
</dbReference>
<accession>A0A6P5Z1E1</accession>
<dbReference type="CDD" id="cd00821">
    <property type="entry name" value="PH"/>
    <property type="match status" value="1"/>
</dbReference>
<reference evidence="7" key="1">
    <citation type="submission" date="2025-08" db="UniProtKB">
        <authorList>
            <consortium name="RefSeq"/>
        </authorList>
    </citation>
    <scope>IDENTIFICATION</scope>
    <source>
        <tissue evidence="7">Fruit stalk</tissue>
    </source>
</reference>
<dbReference type="SUPFAM" id="SSF50729">
    <property type="entry name" value="PH domain-like"/>
    <property type="match status" value="1"/>
</dbReference>
<dbReference type="PROSITE" id="PS50848">
    <property type="entry name" value="START"/>
    <property type="match status" value="1"/>
</dbReference>
<dbReference type="SMART" id="SM00233">
    <property type="entry name" value="PH"/>
    <property type="match status" value="1"/>
</dbReference>
<comment type="subcellular location">
    <subcellularLocation>
        <location evidence="1">Endoplasmic reticulum</location>
    </subcellularLocation>
</comment>
<dbReference type="GO" id="GO:0005783">
    <property type="term" value="C:endoplasmic reticulum"/>
    <property type="evidence" value="ECO:0007669"/>
    <property type="project" value="UniProtKB-SubCell"/>
</dbReference>
<dbReference type="PANTHER" id="PTHR12136">
    <property type="entry name" value="ENHANCED DISEASE RESISTANCE-RELATED"/>
    <property type="match status" value="1"/>
</dbReference>
<evidence type="ECO:0000313" key="7">
    <source>
        <dbReference type="RefSeq" id="XP_022746141.1"/>
    </source>
</evidence>
<protein>
    <submittedName>
        <fullName evidence="7">Protein ENHANCED DISEASE RESISTANCE 2-like isoform X1</fullName>
    </submittedName>
</protein>
<evidence type="ECO:0000313" key="6">
    <source>
        <dbReference type="Proteomes" id="UP000515121"/>
    </source>
</evidence>
<dbReference type="OrthoDB" id="9970435at2759"/>
<dbReference type="SUPFAM" id="SSF55961">
    <property type="entry name" value="Bet v1-like"/>
    <property type="match status" value="1"/>
</dbReference>
<dbReference type="Gene3D" id="2.30.29.30">
    <property type="entry name" value="Pleckstrin-homology domain (PH domain)/Phosphotyrosine-binding domain (PTB)"/>
    <property type="match status" value="1"/>
</dbReference>
<feature type="domain" description="PH" evidence="4">
    <location>
        <begin position="7"/>
        <end position="115"/>
    </location>
</feature>
<sequence length="764" mass="87148">MGISQNEAKMEGWLHTIRSNRFGLQFSRKRYFILRNNVLESYRVIPISEKEEPVRSAIIDSCIRVTDNGRENISKKVFFIFTLCSTSDNNDQLKLGASSSEEAARWIHCLKDAALKESPRQAKNFVGSPKKRWPSLRLGSTKTKRSKNSGNRPFHLSVHAEAMTSDVIAPSPWKIFGCQNGLRLFKEAKDWDSRGGHWDDHPAIMAVGAVNGTSEAIFSMLMSFGSSRSGWDFCLYHGSVVEHLDGHTDIIHKKLYSDWLPWLDSNTCFEQNSHFIFWIDYRSCCRGMKRRDLLLQRYWRREDDGTYVILYHSVLHKKCPPQSGYVRAHLKSGGYVITPVNQGKQSLVKHMLAIDWKFWNLYLRPSADRSLTIRMLERVAALRELFKAKQRNYSSECLSREWPRDTHSPQIEIEDIKIGTQSPKQIIKIEEDNLIENELEKPPSGRVTLMGLNEAPDEFFDVPEASEFTDYDHLESEWSTELSSELHPPNVQQSKLTTGAGLMRKLHDLAIQKKGYMDLREVAREDSIVYSYGTSLQKDPTCTLPCSWSTSDPSMFLIRGKNYLKDNQKIKANGTLMQMVGADWLISDKREDDLGSRLGSIVQKYAAKGGPEFFFIVNFQIPGSPMHTLAMYYMIKTPLEDHPLLYNFVNGDDAYRNSRFKLIPCISKGSWIVKRSVGKKASLLGKALEAHYFRGKNYFEVEIDVGSSTVARGVSNFVLGYLSNLVAEMAFVIQGNTQEELPETLLGTCRLNHLDLSKARLALP</sequence>
<keyword evidence="2" id="KW-0256">Endoplasmic reticulum</keyword>
<evidence type="ECO:0000256" key="1">
    <source>
        <dbReference type="ARBA" id="ARBA00004240"/>
    </source>
</evidence>
<dbReference type="GO" id="GO:0008289">
    <property type="term" value="F:lipid binding"/>
    <property type="evidence" value="ECO:0007669"/>
    <property type="project" value="InterPro"/>
</dbReference>
<feature type="domain" description="START" evidence="5">
    <location>
        <begin position="173"/>
        <end position="371"/>
    </location>
</feature>
<dbReference type="Pfam" id="PF00169">
    <property type="entry name" value="PH"/>
    <property type="match status" value="1"/>
</dbReference>
<dbReference type="RefSeq" id="XP_022746141.1">
    <property type="nucleotide sequence ID" value="XM_022890406.1"/>
</dbReference>
<feature type="region of interest" description="Disordered" evidence="3">
    <location>
        <begin position="124"/>
        <end position="153"/>
    </location>
</feature>
<dbReference type="AlphaFoldDB" id="A0A6P5Z1E1"/>
<dbReference type="CDD" id="cd00177">
    <property type="entry name" value="START"/>
    <property type="match status" value="1"/>
</dbReference>
<gene>
    <name evidence="7" type="primary">LOC111296227</name>
</gene>
<evidence type="ECO:0000256" key="3">
    <source>
        <dbReference type="SAM" id="MobiDB-lite"/>
    </source>
</evidence>
<name>A0A6P5Z1E1_DURZI</name>
<dbReference type="PANTHER" id="PTHR12136:SF103">
    <property type="entry name" value="PROTEIN ENHANCED DISEASE RESISTANCE 2-LIKE"/>
    <property type="match status" value="1"/>
</dbReference>
<dbReference type="Gene3D" id="3.30.530.20">
    <property type="match status" value="1"/>
</dbReference>
<dbReference type="PROSITE" id="PS50003">
    <property type="entry name" value="PH_DOMAIN"/>
    <property type="match status" value="1"/>
</dbReference>
<dbReference type="InterPro" id="IPR023393">
    <property type="entry name" value="START-like_dom_sf"/>
</dbReference>
<evidence type="ECO:0000259" key="4">
    <source>
        <dbReference type="PROSITE" id="PS50003"/>
    </source>
</evidence>
<evidence type="ECO:0000259" key="5">
    <source>
        <dbReference type="PROSITE" id="PS50848"/>
    </source>
</evidence>
<proteinExistence type="predicted"/>
<dbReference type="Pfam" id="PF07059">
    <property type="entry name" value="EDR2_C"/>
    <property type="match status" value="1"/>
</dbReference>
<dbReference type="InterPro" id="IPR001849">
    <property type="entry name" value="PH_domain"/>
</dbReference>
<dbReference type="InterPro" id="IPR002913">
    <property type="entry name" value="START_lipid-bd_dom"/>
</dbReference>